<evidence type="ECO:0000256" key="14">
    <source>
        <dbReference type="PIRSR" id="PIRSR606539-2"/>
    </source>
</evidence>
<keyword evidence="8 15" id="KW-0460">Magnesium</keyword>
<dbReference type="PROSITE" id="PS00154">
    <property type="entry name" value="ATPASE_E1_E2"/>
    <property type="match status" value="1"/>
</dbReference>
<dbReference type="GO" id="GO:0140326">
    <property type="term" value="F:ATPase-coupled intramembrane lipid transporter activity"/>
    <property type="evidence" value="ECO:0007669"/>
    <property type="project" value="UniProtKB-EC"/>
</dbReference>
<feature type="binding site" evidence="14">
    <location>
        <position position="892"/>
    </location>
    <ligand>
        <name>ATP</name>
        <dbReference type="ChEBI" id="CHEBI:30616"/>
    </ligand>
</feature>
<dbReference type="InterPro" id="IPR006539">
    <property type="entry name" value="P-type_ATPase_IV"/>
</dbReference>
<feature type="binding site" evidence="14">
    <location>
        <position position="893"/>
    </location>
    <ligand>
        <name>ATP</name>
        <dbReference type="ChEBI" id="CHEBI:30616"/>
    </ligand>
</feature>
<feature type="transmembrane region" description="Helical" evidence="16">
    <location>
        <begin position="158"/>
        <end position="176"/>
    </location>
</feature>
<keyword evidence="11 16" id="KW-0472">Membrane</keyword>
<dbReference type="Pfam" id="PF00122">
    <property type="entry name" value="E1-E2_ATPase"/>
    <property type="match status" value="1"/>
</dbReference>
<dbReference type="FunFam" id="3.40.50.1000:FF:000130">
    <property type="entry name" value="Phospholipid-transporting ATPase"/>
    <property type="match status" value="1"/>
</dbReference>
<proteinExistence type="inferred from homology"/>
<feature type="binding site" evidence="14">
    <location>
        <position position="774"/>
    </location>
    <ligand>
        <name>ATP</name>
        <dbReference type="ChEBI" id="CHEBI:30616"/>
    </ligand>
</feature>
<dbReference type="InterPro" id="IPR032630">
    <property type="entry name" value="P_typ_ATPase_c"/>
</dbReference>
<evidence type="ECO:0000256" key="10">
    <source>
        <dbReference type="ARBA" id="ARBA00022989"/>
    </source>
</evidence>
<feature type="binding site" evidence="14">
    <location>
        <position position="750"/>
    </location>
    <ligand>
        <name>ATP</name>
        <dbReference type="ChEBI" id="CHEBI:30616"/>
    </ligand>
</feature>
<feature type="transmembrane region" description="Helical" evidence="16">
    <location>
        <begin position="1344"/>
        <end position="1362"/>
    </location>
</feature>
<reference evidence="20" key="1">
    <citation type="journal article" date="2008" name="Nature">
        <title>The amphioxus genome and the evolution of the chordate karyotype.</title>
        <authorList>
            <consortium name="US DOE Joint Genome Institute (JGI-PGF)"/>
            <person name="Putnam N.H."/>
            <person name="Butts T."/>
            <person name="Ferrier D.E.K."/>
            <person name="Furlong R.F."/>
            <person name="Hellsten U."/>
            <person name="Kawashima T."/>
            <person name="Robinson-Rechavi M."/>
            <person name="Shoguchi E."/>
            <person name="Terry A."/>
            <person name="Yu J.-K."/>
            <person name="Benito-Gutierrez E.L."/>
            <person name="Dubchak I."/>
            <person name="Garcia-Fernandez J."/>
            <person name="Gibson-Brown J.J."/>
            <person name="Grigoriev I.V."/>
            <person name="Horton A.C."/>
            <person name="de Jong P.J."/>
            <person name="Jurka J."/>
            <person name="Kapitonov V.V."/>
            <person name="Kohara Y."/>
            <person name="Kuroki Y."/>
            <person name="Lindquist E."/>
            <person name="Lucas S."/>
            <person name="Osoegawa K."/>
            <person name="Pennacchio L.A."/>
            <person name="Salamov A.A."/>
            <person name="Satou Y."/>
            <person name="Sauka-Spengler T."/>
            <person name="Schmutz J."/>
            <person name="Shin-I T."/>
            <person name="Toyoda A."/>
            <person name="Bronner-Fraser M."/>
            <person name="Fujiyama A."/>
            <person name="Holland L.Z."/>
            <person name="Holland P.W.H."/>
            <person name="Satoh N."/>
            <person name="Rokhsar D.S."/>
        </authorList>
    </citation>
    <scope>NUCLEOTIDE SEQUENCE [LARGE SCALE GENOMIC DNA]</scope>
    <source>
        <strain evidence="20">S238N-H82</strain>
        <tissue evidence="20">Testes</tissue>
    </source>
</reference>
<evidence type="ECO:0000256" key="9">
    <source>
        <dbReference type="ARBA" id="ARBA00022967"/>
    </source>
</evidence>
<name>C3Y3P9_BRAFL</name>
<dbReference type="SUPFAM" id="SSF56784">
    <property type="entry name" value="HAD-like"/>
    <property type="match status" value="2"/>
</dbReference>
<dbReference type="InterPro" id="IPR059000">
    <property type="entry name" value="ATPase_P-type_domA"/>
</dbReference>
<dbReference type="FunFam" id="2.70.150.10:FF:000054">
    <property type="entry name" value="Phospholipid-transporting ATPase"/>
    <property type="match status" value="1"/>
</dbReference>
<gene>
    <name evidence="20" type="ORF">BRAFLDRAFT_85520</name>
</gene>
<feature type="binding site" evidence="14">
    <location>
        <position position="471"/>
    </location>
    <ligand>
        <name>ATP</name>
        <dbReference type="ChEBI" id="CHEBI:30616"/>
    </ligand>
</feature>
<evidence type="ECO:0000256" key="1">
    <source>
        <dbReference type="ARBA" id="ARBA00004141"/>
    </source>
</evidence>
<dbReference type="GO" id="GO:0016020">
    <property type="term" value="C:membrane"/>
    <property type="evidence" value="ECO:0007669"/>
    <property type="project" value="UniProtKB-SubCell"/>
</dbReference>
<keyword evidence="7 14" id="KW-0067">ATP-binding</keyword>
<evidence type="ECO:0000259" key="19">
    <source>
        <dbReference type="Pfam" id="PF16212"/>
    </source>
</evidence>
<dbReference type="GO" id="GO:0000287">
    <property type="term" value="F:magnesium ion binding"/>
    <property type="evidence" value="ECO:0007669"/>
    <property type="project" value="UniProtKB-UniRule"/>
</dbReference>
<evidence type="ECO:0000256" key="7">
    <source>
        <dbReference type="ARBA" id="ARBA00022840"/>
    </source>
</evidence>
<dbReference type="Gene3D" id="3.40.50.1000">
    <property type="entry name" value="HAD superfamily/HAD-like"/>
    <property type="match status" value="3"/>
</dbReference>
<keyword evidence="5 15" id="KW-0479">Metal-binding</keyword>
<comment type="cofactor">
    <cofactor evidence="15">
        <name>Mg(2+)</name>
        <dbReference type="ChEBI" id="CHEBI:18420"/>
    </cofactor>
</comment>
<evidence type="ECO:0000256" key="13">
    <source>
        <dbReference type="PIRSR" id="PIRSR606539-1"/>
    </source>
</evidence>
<feature type="binding site" evidence="14">
    <location>
        <position position="811"/>
    </location>
    <ligand>
        <name>ATP</name>
        <dbReference type="ChEBI" id="CHEBI:30616"/>
    </ligand>
</feature>
<feature type="transmembrane region" description="Helical" evidence="16">
    <location>
        <begin position="1241"/>
        <end position="1262"/>
    </location>
</feature>
<feature type="binding site" evidence="15">
    <location>
        <position position="470"/>
    </location>
    <ligand>
        <name>Mg(2+)</name>
        <dbReference type="ChEBI" id="CHEBI:18420"/>
    </ligand>
</feature>
<dbReference type="Pfam" id="PF16209">
    <property type="entry name" value="PhoLip_ATPase_N"/>
    <property type="match status" value="1"/>
</dbReference>
<dbReference type="InParanoid" id="C3Y3P9"/>
<dbReference type="InterPro" id="IPR036412">
    <property type="entry name" value="HAD-like_sf"/>
</dbReference>
<feature type="transmembrane region" description="Helical" evidence="16">
    <location>
        <begin position="1268"/>
        <end position="1289"/>
    </location>
</feature>
<feature type="active site" description="4-aspartylphosphate intermediate" evidence="13">
    <location>
        <position position="470"/>
    </location>
</feature>
<dbReference type="InterPro" id="IPR023214">
    <property type="entry name" value="HAD_sf"/>
</dbReference>
<feature type="binding site" evidence="14">
    <location>
        <position position="708"/>
    </location>
    <ligand>
        <name>ATP</name>
        <dbReference type="ChEBI" id="CHEBI:30616"/>
    </ligand>
</feature>
<dbReference type="InterPro" id="IPR023299">
    <property type="entry name" value="ATPase_P-typ_cyto_dom_N"/>
</dbReference>
<feature type="binding site" evidence="14">
    <location>
        <position position="472"/>
    </location>
    <ligand>
        <name>ATP</name>
        <dbReference type="ChEBI" id="CHEBI:30616"/>
    </ligand>
</feature>
<dbReference type="PANTHER" id="PTHR24092">
    <property type="entry name" value="PROBABLE PHOSPHOLIPID-TRANSPORTING ATPASE"/>
    <property type="match status" value="1"/>
</dbReference>
<feature type="domain" description="P-type ATPase A" evidence="17">
    <location>
        <begin position="195"/>
        <end position="251"/>
    </location>
</feature>
<evidence type="ECO:0000256" key="16">
    <source>
        <dbReference type="RuleBase" id="RU362033"/>
    </source>
</evidence>
<feature type="transmembrane region" description="Helical" evidence="16">
    <location>
        <begin position="1301"/>
        <end position="1324"/>
    </location>
</feature>
<feature type="binding site" evidence="14">
    <location>
        <position position="470"/>
    </location>
    <ligand>
        <name>ATP</name>
        <dbReference type="ChEBI" id="CHEBI:30616"/>
    </ligand>
</feature>
<feature type="binding site" evidence="14">
    <location>
        <position position="1104"/>
    </location>
    <ligand>
        <name>ATP</name>
        <dbReference type="ChEBI" id="CHEBI:30616"/>
    </ligand>
</feature>
<evidence type="ECO:0000259" key="18">
    <source>
        <dbReference type="Pfam" id="PF16209"/>
    </source>
</evidence>
<feature type="transmembrane region" description="Helical" evidence="16">
    <location>
        <begin position="1190"/>
        <end position="1211"/>
    </location>
</feature>
<dbReference type="GO" id="GO:0016887">
    <property type="term" value="F:ATP hydrolysis activity"/>
    <property type="evidence" value="ECO:0007669"/>
    <property type="project" value="InterPro"/>
</dbReference>
<dbReference type="PANTHER" id="PTHR24092:SF218">
    <property type="entry name" value="PHOSPHOLIPID-TRANSPORTING ATPASE"/>
    <property type="match status" value="1"/>
</dbReference>
<dbReference type="SUPFAM" id="SSF81660">
    <property type="entry name" value="Metal cation-transporting ATPase, ATP-binding domain N"/>
    <property type="match status" value="1"/>
</dbReference>
<dbReference type="InterPro" id="IPR018303">
    <property type="entry name" value="ATPase_P-typ_P_site"/>
</dbReference>
<feature type="binding site" evidence="15">
    <location>
        <position position="1105"/>
    </location>
    <ligand>
        <name>Mg(2+)</name>
        <dbReference type="ChEBI" id="CHEBI:18420"/>
    </ligand>
</feature>
<feature type="transmembrane region" description="Helical" evidence="16">
    <location>
        <begin position="1151"/>
        <end position="1178"/>
    </location>
</feature>
<evidence type="ECO:0000256" key="11">
    <source>
        <dbReference type="ARBA" id="ARBA00023136"/>
    </source>
</evidence>
<dbReference type="SUPFAM" id="SSF81653">
    <property type="entry name" value="Calcium ATPase, transduction domain A"/>
    <property type="match status" value="1"/>
</dbReference>
<dbReference type="InterPro" id="IPR008250">
    <property type="entry name" value="ATPase_P-typ_transduc_dom_A_sf"/>
</dbReference>
<evidence type="ECO:0000256" key="6">
    <source>
        <dbReference type="ARBA" id="ARBA00022741"/>
    </source>
</evidence>
<comment type="catalytic activity">
    <reaction evidence="12 16">
        <text>ATP + H2O + phospholipidSide 1 = ADP + phosphate + phospholipidSide 2.</text>
        <dbReference type="EC" id="7.6.2.1"/>
    </reaction>
</comment>
<evidence type="ECO:0000256" key="2">
    <source>
        <dbReference type="ARBA" id="ARBA00004308"/>
    </source>
</evidence>
<evidence type="ECO:0000256" key="15">
    <source>
        <dbReference type="PIRSR" id="PIRSR606539-3"/>
    </source>
</evidence>
<dbReference type="Pfam" id="PF16212">
    <property type="entry name" value="PhoLip_ATPase_C"/>
    <property type="match status" value="1"/>
</dbReference>
<feature type="binding site" evidence="15">
    <location>
        <position position="472"/>
    </location>
    <ligand>
        <name>Mg(2+)</name>
        <dbReference type="ChEBI" id="CHEBI:18420"/>
    </ligand>
</feature>
<evidence type="ECO:0000256" key="4">
    <source>
        <dbReference type="ARBA" id="ARBA00022692"/>
    </source>
</evidence>
<dbReference type="InterPro" id="IPR023298">
    <property type="entry name" value="ATPase_P-typ_TM_dom_sf"/>
</dbReference>
<feature type="binding site" evidence="15">
    <location>
        <position position="1101"/>
    </location>
    <ligand>
        <name>Mg(2+)</name>
        <dbReference type="ChEBI" id="CHEBI:18420"/>
    </ligand>
</feature>
<dbReference type="InterPro" id="IPR001757">
    <property type="entry name" value="P_typ_ATPase"/>
</dbReference>
<keyword evidence="10 16" id="KW-1133">Transmembrane helix</keyword>
<feature type="binding site" evidence="14">
    <location>
        <position position="1075"/>
    </location>
    <ligand>
        <name>ATP</name>
        <dbReference type="ChEBI" id="CHEBI:30616"/>
    </ligand>
</feature>
<dbReference type="NCBIfam" id="TIGR01494">
    <property type="entry name" value="ATPase_P-type"/>
    <property type="match status" value="1"/>
</dbReference>
<dbReference type="GO" id="GO:0015914">
    <property type="term" value="P:phospholipid transport"/>
    <property type="evidence" value="ECO:0007669"/>
    <property type="project" value="InterPro"/>
</dbReference>
<dbReference type="FunCoup" id="C3Y3P9">
    <property type="interactions" value="8"/>
</dbReference>
<dbReference type="EMBL" id="GG666484">
    <property type="protein sequence ID" value="EEN64925.1"/>
    <property type="molecule type" value="Genomic_DNA"/>
</dbReference>
<sequence length="1401" mass="157435">MGNLLTMYNEKGTVRAGAGPCGPELERVGRSWDVRAGAGISAGRSWTVRARAGPCGPELEFNGDPTADDVSSLGWSGQNGVVVVATTRVEGQHQHKTKTYRANYPHYAGNKIQTTKYTILSFLPKNLFEQFHRLANVYFLFIVILNFVPQVQAFGAEIAMLPVIFVLLVTAIKDLYEDYRRYRMDKEVNNRICRVFSRVDKQYKGCMWEEVRVGDVVHVGCNEMIPADLVLLKSSDKTETANLDGETNLKTRETALSQQEAPSWDEEGVNFWIECGRPSSDVYKFNGRIKYNKTMLPLSKAQLLQRGCVLRNTDFIEGIVVYAGPDTKAMLNNSGPRYKRSKLERQMNIDVAFCAVILVIMCVVGAIGNGLWINWYPEDSVQLFVLPIEGQQEGLDPALDGFIRFWMYMIIFQVIIPLSLYFSIELIKMGQVYFIHQDIHLYEHSSDTSLQCRALNITEDLGQIQYVFSDKTGTLTENMMVFRRCTVGGKDYAHTIKDEMKGEEALRKSVVHIPGQTTQAFFMDHPMLPEPNPILQEVVESVYTEEPPSGELGNYSELEEFFMVLCVCNTVMVTTGHHDPQVMTEAEYLTWQTEYTKAAQHLEARDEMVYMCACKLEQGLMLLGATGVEDRLQEGVPDTIAALRRAGLGVWMLTGDKQDSSGQPPIGATSGARWDVSGDNIAFEPETDSTDDVSQTTPIQYESESPDEAALVYAAAAYGYTLLERTPRSVRVRKPDQSEITLAILNILHFDSTRKRMSVVVRYPEKGEIVLYCKGADEAIFSQLDANADGQQEKQVTVEGNLLDYSQEGLRTLCMARKVMTEAEYLTWQTEYTKAAQHLEARDEMVYMCACKLEQGLMLLGATGVEDRLQEGVPDTIAALRRAGLGVWMLTGDKQETAINIGYSCHLLQKGDNVIKFNCHDGKLIDQQLKEICIQLGTCGCQQCRPQTSSYTEKLHNFFCRCGHTVEASNTCLRQQRHGSGDAQFGSQMYGESLDVAKRIRRVVPGAWIEANEDVRHKQPKHNPARLTKSLQGAALSGDPCLVVDGRTLGLLLEEQRADWLLAVARECKAVICCRATPLQKANMLKLVRERLHVMTLAVGDGANDVSMLQAADIGVGIMGQEGMQAVMASDFSTPRFSFLRRLLLVHGHWCYYRLATVVAYFFYKNAAFVFVLFWYQLLNGFSGSAPGDQYYLLFFNILFTSAPQIVVGVLDQNLPDDALSSFPELYAVGRESRTYRREHFWWNICDALYQSAVMFFIPYGAYADSDVGIWEFGMTVIGVALVVTLAHLAIQIKCWTYPHVLIMLASLLLYLIFSLVYSASCVTCNPLGNPYWLFQHTISTPEHWLLLILTTIIALFPRFLVQYVQSVLFPTRVDRARLFTKRPYGDERSSTSTATSFVIS</sequence>
<feature type="transmembrane region" description="Helical" evidence="16">
    <location>
        <begin position="134"/>
        <end position="152"/>
    </location>
</feature>
<dbReference type="NCBIfam" id="TIGR01652">
    <property type="entry name" value="ATPase-Plipid"/>
    <property type="match status" value="1"/>
</dbReference>
<dbReference type="PRINTS" id="PR00119">
    <property type="entry name" value="CATATPASE"/>
</dbReference>
<comment type="similarity">
    <text evidence="3 16">Belongs to the cation transport ATPase (P-type) (TC 3.A.3) family. Type IV subfamily.</text>
</comment>
<evidence type="ECO:0000256" key="8">
    <source>
        <dbReference type="ARBA" id="ARBA00022842"/>
    </source>
</evidence>
<evidence type="ECO:0000313" key="20">
    <source>
        <dbReference type="EMBL" id="EEN64925.1"/>
    </source>
</evidence>
<keyword evidence="9 16" id="KW-1278">Translocase</keyword>
<feature type="domain" description="P-type ATPase N-terminal" evidence="18">
    <location>
        <begin position="103"/>
        <end position="157"/>
    </location>
</feature>
<dbReference type="FunFam" id="3.40.1110.10:FF:000148">
    <property type="entry name" value="Phospholipid-transporting ATPase"/>
    <property type="match status" value="1"/>
</dbReference>
<dbReference type="eggNOG" id="KOG0206">
    <property type="taxonomic scope" value="Eukaryota"/>
</dbReference>
<dbReference type="Gene3D" id="3.40.1110.10">
    <property type="entry name" value="Calcium-transporting ATPase, cytoplasmic domain N"/>
    <property type="match status" value="2"/>
</dbReference>
<keyword evidence="4 16" id="KW-0812">Transmembrane</keyword>
<dbReference type="EC" id="7.6.2.1" evidence="16"/>
<feature type="binding site" evidence="14">
    <location>
        <position position="891"/>
    </location>
    <ligand>
        <name>ATP</name>
        <dbReference type="ChEBI" id="CHEBI:30616"/>
    </ligand>
</feature>
<dbReference type="Pfam" id="PF13246">
    <property type="entry name" value="Cation_ATPase"/>
    <property type="match status" value="1"/>
</dbReference>
<dbReference type="STRING" id="7739.C3Y3P9"/>
<feature type="binding site" evidence="14">
    <location>
        <position position="1105"/>
    </location>
    <ligand>
        <name>ATP</name>
        <dbReference type="ChEBI" id="CHEBI:30616"/>
    </ligand>
</feature>
<dbReference type="Gene3D" id="1.20.1110.10">
    <property type="entry name" value="Calcium-transporting ATPase, transmembrane domain"/>
    <property type="match status" value="1"/>
</dbReference>
<dbReference type="GO" id="GO:0005524">
    <property type="term" value="F:ATP binding"/>
    <property type="evidence" value="ECO:0007669"/>
    <property type="project" value="UniProtKB-UniRule"/>
</dbReference>
<evidence type="ECO:0000259" key="17">
    <source>
        <dbReference type="Pfam" id="PF00122"/>
    </source>
</evidence>
<keyword evidence="6 14" id="KW-0547">Nucleotide-binding</keyword>
<feature type="domain" description="P-type ATPase C-terminal" evidence="19">
    <location>
        <begin position="1127"/>
        <end position="1372"/>
    </location>
</feature>
<evidence type="ECO:0000256" key="12">
    <source>
        <dbReference type="ARBA" id="ARBA00034036"/>
    </source>
</evidence>
<dbReference type="InterPro" id="IPR032631">
    <property type="entry name" value="P-type_ATPase_N"/>
</dbReference>
<dbReference type="Gene3D" id="2.70.150.10">
    <property type="entry name" value="Calcium-transporting ATPase, cytoplasmic transduction domain A"/>
    <property type="match status" value="1"/>
</dbReference>
<organism>
    <name type="scientific">Branchiostoma floridae</name>
    <name type="common">Florida lancelet</name>
    <name type="synonym">Amphioxus</name>
    <dbReference type="NCBI Taxonomy" id="7739"/>
    <lineage>
        <taxon>Eukaryota</taxon>
        <taxon>Metazoa</taxon>
        <taxon>Chordata</taxon>
        <taxon>Cephalochordata</taxon>
        <taxon>Leptocardii</taxon>
        <taxon>Amphioxiformes</taxon>
        <taxon>Branchiostomatidae</taxon>
        <taxon>Branchiostoma</taxon>
    </lineage>
</organism>
<protein>
    <recommendedName>
        <fullName evidence="16">Phospholipid-transporting ATPase</fullName>
        <ecNumber evidence="16">7.6.2.1</ecNumber>
    </recommendedName>
</protein>
<feature type="transmembrane region" description="Helical" evidence="16">
    <location>
        <begin position="349"/>
        <end position="373"/>
    </location>
</feature>
<feature type="binding site" evidence="14">
    <location>
        <position position="1081"/>
    </location>
    <ligand>
        <name>ATP</name>
        <dbReference type="ChEBI" id="CHEBI:30616"/>
    </ligand>
</feature>
<dbReference type="SUPFAM" id="SSF81665">
    <property type="entry name" value="Calcium ATPase, transmembrane domain M"/>
    <property type="match status" value="1"/>
</dbReference>
<accession>C3Y3P9</accession>
<evidence type="ECO:0000256" key="5">
    <source>
        <dbReference type="ARBA" id="ARBA00022723"/>
    </source>
</evidence>
<comment type="subcellular location">
    <subcellularLocation>
        <location evidence="2">Endomembrane system</location>
    </subcellularLocation>
    <subcellularLocation>
        <location evidence="1 16">Membrane</location>
        <topology evidence="1 16">Multi-pass membrane protein</topology>
    </subcellularLocation>
</comment>
<feature type="transmembrane region" description="Helical" evidence="16">
    <location>
        <begin position="405"/>
        <end position="424"/>
    </location>
</feature>
<evidence type="ECO:0000256" key="3">
    <source>
        <dbReference type="ARBA" id="ARBA00008109"/>
    </source>
</evidence>